<proteinExistence type="predicted"/>
<protein>
    <submittedName>
        <fullName evidence="1">Uncharacterized protein</fullName>
    </submittedName>
</protein>
<evidence type="ECO:0000313" key="2">
    <source>
        <dbReference type="EMBL" id="CAL6025152.1"/>
    </source>
</evidence>
<comment type="caution">
    <text evidence="1">The sequence shown here is derived from an EMBL/GenBank/DDBJ whole genome shotgun (WGS) entry which is preliminary data.</text>
</comment>
<evidence type="ECO:0000313" key="3">
    <source>
        <dbReference type="Proteomes" id="UP001642409"/>
    </source>
</evidence>
<keyword evidence="3" id="KW-1185">Reference proteome</keyword>
<evidence type="ECO:0000313" key="1">
    <source>
        <dbReference type="EMBL" id="CAI9967018.1"/>
    </source>
</evidence>
<organism evidence="1">
    <name type="scientific">Hexamita inflata</name>
    <dbReference type="NCBI Taxonomy" id="28002"/>
    <lineage>
        <taxon>Eukaryota</taxon>
        <taxon>Metamonada</taxon>
        <taxon>Diplomonadida</taxon>
        <taxon>Hexamitidae</taxon>
        <taxon>Hexamitinae</taxon>
        <taxon>Hexamita</taxon>
    </lineage>
</organism>
<dbReference type="EMBL" id="CAXDID020000097">
    <property type="protein sequence ID" value="CAL6025152.1"/>
    <property type="molecule type" value="Genomic_DNA"/>
</dbReference>
<accession>A0AA86VHQ7</accession>
<name>A0AA86VHQ7_9EUKA</name>
<reference evidence="1" key="1">
    <citation type="submission" date="2023-06" db="EMBL/GenBank/DDBJ databases">
        <authorList>
            <person name="Kurt Z."/>
        </authorList>
    </citation>
    <scope>NUCLEOTIDE SEQUENCE</scope>
</reference>
<dbReference type="EMBL" id="CATOUU010001010">
    <property type="protein sequence ID" value="CAI9967018.1"/>
    <property type="molecule type" value="Genomic_DNA"/>
</dbReference>
<reference evidence="2 3" key="2">
    <citation type="submission" date="2024-07" db="EMBL/GenBank/DDBJ databases">
        <authorList>
            <person name="Akdeniz Z."/>
        </authorList>
    </citation>
    <scope>NUCLEOTIDE SEQUENCE [LARGE SCALE GENOMIC DNA]</scope>
</reference>
<gene>
    <name evidence="2" type="ORF">HINF_LOCUS29990</name>
    <name evidence="1" type="ORF">HINF_LOCUS54663</name>
</gene>
<dbReference type="Proteomes" id="UP001642409">
    <property type="component" value="Unassembled WGS sequence"/>
</dbReference>
<sequence>MDGLHLFLKDKPLVITSESCAPNFLQKMNTTVSDSTQALLKSSNAYRLGLIHTVSKEVDLGGDFPACYTRTDDCVAVASKSGVVSIFEKSNLKLPRQQLTVPGAKISQMLLVDEPQTLILAMHNGTISVNTRQGMITKTLKEQVQIKEHAEKNAQITSLQLLPAYQSDQPESAFISTDNQGNIFATRLAQKITTNRLGKQSESIQSLNIFKLPKLVLADVKPFKQNQIEFTVLLAVTTQSKCTIYALNNGETFNLFQIGEPIKRTGTGQVFFSSSSFINVKQLLLAVNFETEMIISKIVIKNSISYKDCQVQQVNSQCLVQNHLKDDKILQVQFVTEKELLCFGQESYYIIDPFTNVLIEQVRYPQRLAGFVINSFFYRCVNQVEILSYEAVTQIISFEQLTVEQRIEQLGQNYPLCAFELLTSIGMACNNFKSACDVLLERNERIELITQDDSNLLCFLQAKQNDLCCKLVVDQLSNESWLVQFLRLAEASNQLNDTLVQEICRIVLSGCVFVGIMFNQIGNILTKWKSQQNAIQDYIRKELVRILLVQLSNYQIPMPANIFNYLLNQLPKEFVQTHPNSISLLAMNAFDATSSDQFYTLCENNQWPQLIPLIFFHQLYRSPNDQAKTVMDNLYSQFLKWLIAAIKLKNPAMLQAFACFFRAAFSSDPSYIQKQFVASAKLDLLPVLDGNMAVSDDIQCYSFADGKLQPVQRKPIYYLPPYLSQVSFITSYQNPLKQFSQQIISQLAIEFQERLITKQVLINNETPLIFLWNVIDPVNQLSVFDQFLKNTRIRPLLDPEVRKTLVNNISELVFHKSDASGLVKLRNVGVVQLSRIILACIRSDVNSSEYPFLNEACQQLESIKLQVPDQLVPIHSQIQCTGQKLATKHYQYLLACVFNQSLGQEIEKLGKEGIYNPKAVDAVGLGAHSSKVFALQLIPTLYICKQLLKECTFQTSQNIQDLLIVLQHSSVEPQVMSTVIMNFANSQTGIDQMLYKMIAYDLALNFKASADTFMSFMKDKNAALLIKYISTFETFSKVQHLIKLSGDKELLKQSQQLITQTFDFICKQYKDESELKEQLLPILSRAYKFCPVESYQTLMTRPNIWVEFLLIMLDPQLASCQSALELQTVIRASVSQIVKTEPSGLQILFCGPMEQSAAITKWQFELLLVLQENLDREKFLKILVLNKTALLSKETVAKYVSAEGHAEFGLFMLKLINDTQNLNRVLIEKFEEVVRAPQVDEQFILFLNQSLKDYLTEPLTEENKPFYFKLLKLAFSIKSEARFTVLNRLSTIFEKLMTVDKLCQLVMQLFENATWGEAHKLINSIIKQVDVSNIIQKEQANIASVDLQTCQMHKTNNQKTGVICTNNACICGQSIFDAKELEHTEYVQLQDSSKLEIKLVESADQNYFFGCGHCCHHQCLNETPESKERKMAAVEKRICGGELDECSYVVDRIVRCPECK</sequence>